<dbReference type="PANTHER" id="PTHR34706:SF2">
    <property type="entry name" value="RFEF"/>
    <property type="match status" value="1"/>
</dbReference>
<organism evidence="2 3">
    <name type="scientific">Pyronema omphalodes (strain CBS 100304)</name>
    <name type="common">Pyronema confluens</name>
    <dbReference type="NCBI Taxonomy" id="1076935"/>
    <lineage>
        <taxon>Eukaryota</taxon>
        <taxon>Fungi</taxon>
        <taxon>Dikarya</taxon>
        <taxon>Ascomycota</taxon>
        <taxon>Pezizomycotina</taxon>
        <taxon>Pezizomycetes</taxon>
        <taxon>Pezizales</taxon>
        <taxon>Pyronemataceae</taxon>
        <taxon>Pyronema</taxon>
    </lineage>
</organism>
<proteinExistence type="predicted"/>
<dbReference type="OrthoDB" id="2142040at2759"/>
<dbReference type="PANTHER" id="PTHR34706">
    <property type="entry name" value="SLR1338 PROTEIN"/>
    <property type="match status" value="1"/>
</dbReference>
<evidence type="ECO:0000313" key="3">
    <source>
        <dbReference type="Proteomes" id="UP000018144"/>
    </source>
</evidence>
<evidence type="ECO:0000313" key="2">
    <source>
        <dbReference type="EMBL" id="CCX13169.1"/>
    </source>
</evidence>
<evidence type="ECO:0000256" key="1">
    <source>
        <dbReference type="SAM" id="MobiDB-lite"/>
    </source>
</evidence>
<protein>
    <submittedName>
        <fullName evidence="2">Uncharacterized protein</fullName>
    </submittedName>
</protein>
<feature type="compositionally biased region" description="Basic residues" evidence="1">
    <location>
        <begin position="1"/>
        <end position="11"/>
    </location>
</feature>
<accession>U4L6Z4</accession>
<dbReference type="AlphaFoldDB" id="U4L6Z4"/>
<feature type="region of interest" description="Disordered" evidence="1">
    <location>
        <begin position="1"/>
        <end position="32"/>
    </location>
</feature>
<reference evidence="2 3" key="1">
    <citation type="journal article" date="2013" name="PLoS Genet.">
        <title>The genome and development-dependent transcriptomes of Pyronema confluens: a window into fungal evolution.</title>
        <authorList>
            <person name="Traeger S."/>
            <person name="Altegoer F."/>
            <person name="Freitag M."/>
            <person name="Gabaldon T."/>
            <person name="Kempken F."/>
            <person name="Kumar A."/>
            <person name="Marcet-Houben M."/>
            <person name="Poggeler S."/>
            <person name="Stajich J.E."/>
            <person name="Nowrousian M."/>
        </authorList>
    </citation>
    <scope>NUCLEOTIDE SEQUENCE [LARGE SCALE GENOMIC DNA]</scope>
    <source>
        <strain evidence="3">CBS 100304</strain>
        <tissue evidence="2">Vegetative mycelium</tissue>
    </source>
</reference>
<dbReference type="STRING" id="1076935.U4L6Z4"/>
<dbReference type="EMBL" id="HF935789">
    <property type="protein sequence ID" value="CCX13169.1"/>
    <property type="molecule type" value="Genomic_DNA"/>
</dbReference>
<name>U4L6Z4_PYROM</name>
<dbReference type="OMA" id="SIHEGCT"/>
<keyword evidence="3" id="KW-1185">Reference proteome</keyword>
<gene>
    <name evidence="2" type="ORF">PCON_12762</name>
</gene>
<dbReference type="Proteomes" id="UP000018144">
    <property type="component" value="Unassembled WGS sequence"/>
</dbReference>
<sequence length="325" mass="36704">MNRREIKLRRNKTSENNDENLNPVKGNRSRGSLAADDISIGSHNTGSQIPEETQIRQLLESFIRGEKRGLERFYNIPLSQELVDEATDMATKSIHEGCTQELSQSLCILRLYDISILVGWFPLYSILRYACHDKIDDSLSMKITEEGVNRIEVLKTTLCSIVRVYALVRKEGISSINFFSTSERHKDVLEQDIESLLKDHHYSGLARIGNELKGKVLGDLVNDAMERPLLVITMTPGNTQGEEERLPIAVIEECITILQDRYGDPLGAHAVAFQFVGVGNNEQGSDLLRSIDNNLIIGEHTDQITVSEKSFSDNGMWSMTWSFFR</sequence>